<gene>
    <name evidence="1" type="ORF">TM448B08560_0007</name>
</gene>
<evidence type="ECO:0000313" key="1">
    <source>
        <dbReference type="EMBL" id="QJI04444.1"/>
    </source>
</evidence>
<organism evidence="1">
    <name type="scientific">viral metagenome</name>
    <dbReference type="NCBI Taxonomy" id="1070528"/>
    <lineage>
        <taxon>unclassified sequences</taxon>
        <taxon>metagenomes</taxon>
        <taxon>organismal metagenomes</taxon>
    </lineage>
</organism>
<accession>A0A6M3Y5Z9</accession>
<protein>
    <submittedName>
        <fullName evidence="1">Uncharacterized protein</fullName>
    </submittedName>
</protein>
<name>A0A6M3Y5Z9_9ZZZZ</name>
<dbReference type="EMBL" id="MT145180">
    <property type="protein sequence ID" value="QJI04444.1"/>
    <property type="molecule type" value="Genomic_DNA"/>
</dbReference>
<reference evidence="1" key="1">
    <citation type="submission" date="2020-03" db="EMBL/GenBank/DDBJ databases">
        <title>The deep terrestrial virosphere.</title>
        <authorList>
            <person name="Holmfeldt K."/>
            <person name="Nilsson E."/>
            <person name="Simone D."/>
            <person name="Lopez-Fernandez M."/>
            <person name="Wu X."/>
            <person name="de Brujin I."/>
            <person name="Lundin D."/>
            <person name="Andersson A."/>
            <person name="Bertilsson S."/>
            <person name="Dopson M."/>
        </authorList>
    </citation>
    <scope>NUCLEOTIDE SEQUENCE</scope>
    <source>
        <strain evidence="1">TM448B08560</strain>
    </source>
</reference>
<sequence>MKTDTVLFTTKKDEGTAGPFYVSTKTDFKPPFDIWCWERIHTGMIRAMLDHAFEVGLKQLLHEWEGK</sequence>
<dbReference type="AlphaFoldDB" id="A0A6M3Y5Z9"/>
<proteinExistence type="predicted"/>